<evidence type="ECO:0000256" key="2">
    <source>
        <dbReference type="SAM" id="MobiDB-lite"/>
    </source>
</evidence>
<dbReference type="CDD" id="cd00067">
    <property type="entry name" value="GAL4"/>
    <property type="match status" value="1"/>
</dbReference>
<reference evidence="4 5" key="1">
    <citation type="journal article" date="2016" name="Genome Biol. Evol.">
        <title>Divergent and convergent evolution of fungal pathogenicity.</title>
        <authorList>
            <person name="Shang Y."/>
            <person name="Xiao G."/>
            <person name="Zheng P."/>
            <person name="Cen K."/>
            <person name="Zhan S."/>
            <person name="Wang C."/>
        </authorList>
    </citation>
    <scope>NUCLEOTIDE SEQUENCE [LARGE SCALE GENOMIC DNA]</scope>
    <source>
        <strain evidence="4 5">RCEF 264</strain>
    </source>
</reference>
<dbReference type="GO" id="GO:0008270">
    <property type="term" value="F:zinc ion binding"/>
    <property type="evidence" value="ECO:0007669"/>
    <property type="project" value="InterPro"/>
</dbReference>
<dbReference type="AlphaFoldDB" id="A0A167TYI3"/>
<dbReference type="GO" id="GO:0000981">
    <property type="term" value="F:DNA-binding transcription factor activity, RNA polymerase II-specific"/>
    <property type="evidence" value="ECO:0007669"/>
    <property type="project" value="InterPro"/>
</dbReference>
<dbReference type="STRING" id="1081102.A0A167TYI3"/>
<dbReference type="PROSITE" id="PS00463">
    <property type="entry name" value="ZN2_CY6_FUNGAL_1"/>
    <property type="match status" value="1"/>
</dbReference>
<keyword evidence="4" id="KW-0238">DNA-binding</keyword>
<dbReference type="OrthoDB" id="4222821at2759"/>
<dbReference type="Proteomes" id="UP000076874">
    <property type="component" value="Unassembled WGS sequence"/>
</dbReference>
<proteinExistence type="predicted"/>
<accession>A0A167TYI3</accession>
<gene>
    <name evidence="4" type="ORF">SPI_05104</name>
</gene>
<dbReference type="EMBL" id="AZHD01000008">
    <property type="protein sequence ID" value="OAA61080.1"/>
    <property type="molecule type" value="Genomic_DNA"/>
</dbReference>
<comment type="caution">
    <text evidence="4">The sequence shown here is derived from an EMBL/GenBank/DDBJ whole genome shotgun (WGS) entry which is preliminary data.</text>
</comment>
<name>A0A167TYI3_9HYPO</name>
<feature type="compositionally biased region" description="Low complexity" evidence="2">
    <location>
        <begin position="141"/>
        <end position="151"/>
    </location>
</feature>
<organism evidence="4 5">
    <name type="scientific">Niveomyces insectorum RCEF 264</name>
    <dbReference type="NCBI Taxonomy" id="1081102"/>
    <lineage>
        <taxon>Eukaryota</taxon>
        <taxon>Fungi</taxon>
        <taxon>Dikarya</taxon>
        <taxon>Ascomycota</taxon>
        <taxon>Pezizomycotina</taxon>
        <taxon>Sordariomycetes</taxon>
        <taxon>Hypocreomycetidae</taxon>
        <taxon>Hypocreales</taxon>
        <taxon>Cordycipitaceae</taxon>
        <taxon>Niveomyces</taxon>
    </lineage>
</organism>
<evidence type="ECO:0000259" key="3">
    <source>
        <dbReference type="PROSITE" id="PS50048"/>
    </source>
</evidence>
<dbReference type="Pfam" id="PF00172">
    <property type="entry name" value="Zn_clus"/>
    <property type="match status" value="1"/>
</dbReference>
<keyword evidence="5" id="KW-1185">Reference proteome</keyword>
<dbReference type="SUPFAM" id="SSF57701">
    <property type="entry name" value="Zn2/Cys6 DNA-binding domain"/>
    <property type="match status" value="1"/>
</dbReference>
<evidence type="ECO:0000256" key="1">
    <source>
        <dbReference type="ARBA" id="ARBA00023242"/>
    </source>
</evidence>
<evidence type="ECO:0000313" key="5">
    <source>
        <dbReference type="Proteomes" id="UP000076874"/>
    </source>
</evidence>
<protein>
    <submittedName>
        <fullName evidence="4">Zn(2)-C6 fungal-type DNA-binding domain protein</fullName>
    </submittedName>
</protein>
<dbReference type="Gene3D" id="4.10.240.10">
    <property type="entry name" value="Zn(2)-C6 fungal-type DNA-binding domain"/>
    <property type="match status" value="1"/>
</dbReference>
<feature type="region of interest" description="Disordered" evidence="2">
    <location>
        <begin position="141"/>
        <end position="168"/>
    </location>
</feature>
<sequence length="532" mass="55976">MAHQTKVAKRSACDRCREKRVRCPRTEQSTSTEPCPRCVRAGVACVTGSPGLLGRPRKAVAGVGGGGRGGGGGNGGRQPWGSLDLFPRDNNPVATQPAARLGGTSCPSAADDSGPLTTFADSPMMASTMMWHALDDAAPPSDLPSDLLGGSRPAHLAEPAPGGAKQQAALPDLADPWPSSDAVADVYGFTLAEQDAALRGGSSSFLELASPDGLGTIAPQQALLLDDAGTMDMVGVDHHQHHHHTSLGRLLDGEPLDAGGLGEDFDFSYDRHAAKAREATVALARFNEKIACRLAEIEAYQRRPMVMIEACMDAMDDPAQNPTAQALECTKEFTDIVQGLNASLQRRPCSSSSSSSPALPWSSSKAIAPAAAAAAAEAAPRPAVISTHTALLVLSSYLQLMQFFDGLFGHLTRVLREVPPEAIAASRVKAVLRVRGVSTMQDVGAKSYAKIMVEILQSQMQDMERQMGLADRYCVSGKSSAVPNGVFSNMDMAPLLQVVMAQEDIRSPQTGKSHAESIREHIKGALALLDGS</sequence>
<evidence type="ECO:0000313" key="4">
    <source>
        <dbReference type="EMBL" id="OAA61080.1"/>
    </source>
</evidence>
<keyword evidence="1" id="KW-0539">Nucleus</keyword>
<dbReference type="InterPro" id="IPR001138">
    <property type="entry name" value="Zn2Cys6_DnaBD"/>
</dbReference>
<dbReference type="GO" id="GO:0003677">
    <property type="term" value="F:DNA binding"/>
    <property type="evidence" value="ECO:0007669"/>
    <property type="project" value="UniProtKB-KW"/>
</dbReference>
<dbReference type="PROSITE" id="PS50048">
    <property type="entry name" value="ZN2_CY6_FUNGAL_2"/>
    <property type="match status" value="1"/>
</dbReference>
<feature type="domain" description="Zn(2)-C6 fungal-type" evidence="3">
    <location>
        <begin position="12"/>
        <end position="47"/>
    </location>
</feature>
<dbReference type="InterPro" id="IPR036864">
    <property type="entry name" value="Zn2-C6_fun-type_DNA-bd_sf"/>
</dbReference>